<keyword evidence="1" id="KW-0812">Transmembrane</keyword>
<dbReference type="SMART" id="SM00304">
    <property type="entry name" value="HAMP"/>
    <property type="match status" value="1"/>
</dbReference>
<feature type="domain" description="EAL" evidence="2">
    <location>
        <begin position="402"/>
        <end position="638"/>
    </location>
</feature>
<dbReference type="InterPro" id="IPR003660">
    <property type="entry name" value="HAMP_dom"/>
</dbReference>
<dbReference type="PROSITE" id="PS50885">
    <property type="entry name" value="HAMP"/>
    <property type="match status" value="1"/>
</dbReference>
<dbReference type="InterPro" id="IPR032244">
    <property type="entry name" value="LapD_MoxY_N"/>
</dbReference>
<dbReference type="PANTHER" id="PTHR33121">
    <property type="entry name" value="CYCLIC DI-GMP PHOSPHODIESTERASE PDEF"/>
    <property type="match status" value="1"/>
</dbReference>
<comment type="caution">
    <text evidence="5">The sequence shown here is derived from an EMBL/GenBank/DDBJ whole genome shotgun (WGS) entry which is preliminary data.</text>
</comment>
<dbReference type="InterPro" id="IPR042461">
    <property type="entry name" value="LapD_MoxY_peri_C"/>
</dbReference>
<dbReference type="SUPFAM" id="SSF55073">
    <property type="entry name" value="Nucleotide cyclase"/>
    <property type="match status" value="1"/>
</dbReference>
<keyword evidence="1" id="KW-1133">Transmembrane helix</keyword>
<dbReference type="InterPro" id="IPR000160">
    <property type="entry name" value="GGDEF_dom"/>
</dbReference>
<dbReference type="Proteomes" id="UP000249458">
    <property type="component" value="Unassembled WGS sequence"/>
</dbReference>
<dbReference type="SUPFAM" id="SSF158472">
    <property type="entry name" value="HAMP domain-like"/>
    <property type="match status" value="1"/>
</dbReference>
<dbReference type="Pfam" id="PF16448">
    <property type="entry name" value="LapD_MoxY_N"/>
    <property type="match status" value="1"/>
</dbReference>
<dbReference type="Gene3D" id="3.20.20.450">
    <property type="entry name" value="EAL domain"/>
    <property type="match status" value="1"/>
</dbReference>
<dbReference type="GO" id="GO:0071111">
    <property type="term" value="F:cyclic-guanylate-specific phosphodiesterase activity"/>
    <property type="evidence" value="ECO:0007669"/>
    <property type="project" value="InterPro"/>
</dbReference>
<evidence type="ECO:0008006" key="7">
    <source>
        <dbReference type="Google" id="ProtNLM"/>
    </source>
</evidence>
<dbReference type="Pfam" id="PF00990">
    <property type="entry name" value="GGDEF"/>
    <property type="match status" value="1"/>
</dbReference>
<dbReference type="Pfam" id="PF00672">
    <property type="entry name" value="HAMP"/>
    <property type="match status" value="1"/>
</dbReference>
<dbReference type="Gene3D" id="3.30.70.270">
    <property type="match status" value="1"/>
</dbReference>
<dbReference type="SMART" id="SM00052">
    <property type="entry name" value="EAL"/>
    <property type="match status" value="1"/>
</dbReference>
<sequence>MSLTKKVVSVVLGLFIVVFVVTYLITINNSRQFFIEQMNSNAQDTATSLGLSLSNALQEKDKALMLPMVEAVFDRGYFSMIEVRDMRGKLLVSRYAPRRQSIAPEWFIEWTQWPSSVQSALVMNGWNQVGEVLVTSDSSYASDALWSYARSLVYLYLVFAGIALIVTVLFLRWLLRPLKRVTKQAEAICQREFPVETTIPKTTELRHLTLAMNQMVNHIKMLFQEQMQQMEILRHQAFQDGLTNLGNHRYFHQQLSVLLENEEEFTPGFVVLINIEGLEQTNQKQGFQEGDKVLLTVAKLCSNFWSRLSNVSLARINGSNFALTVKEVSLGRFLNQCEEFNNGLQQALKFYPECQVFVAATSYYLHQTVKALLEEVDQILLQARTKENHFAYSASIRENEVISLDKDAIRAALENGSFNAYLQEVTDGETVFHHELFLRIKVNNIEIRGGRFLPVVDNSELAAEIDTAVLKKIIDIHLLRNKPVALNLTAYTVIEPQARNKYLKMLESIPAAEKTNLQLEFNETVVLNHFVEAIYFTKAVQKLGIHLGVDQVGIHFSPMHYLNQLPLDYLKVHGSFFHDIDENQTRQFFFYYFNEMAKTLNIQVVATQIETEKQWKTLKSLKLRWGQGKFLGNLEKLK</sequence>
<dbReference type="Gene3D" id="1.10.287.130">
    <property type="match status" value="1"/>
</dbReference>
<feature type="transmembrane region" description="Helical" evidence="1">
    <location>
        <begin position="7"/>
        <end position="25"/>
    </location>
</feature>
<dbReference type="RefSeq" id="WP_112219700.1">
    <property type="nucleotide sequence ID" value="NZ_MVJN01000006.1"/>
</dbReference>
<dbReference type="EMBL" id="MVJN01000006">
    <property type="protein sequence ID" value="RAP36331.1"/>
    <property type="molecule type" value="Genomic_DNA"/>
</dbReference>
<proteinExistence type="predicted"/>
<dbReference type="InterPro" id="IPR001633">
    <property type="entry name" value="EAL_dom"/>
</dbReference>
<dbReference type="InterPro" id="IPR050706">
    <property type="entry name" value="Cyclic-di-GMP_PDE-like"/>
</dbReference>
<dbReference type="Gene3D" id="6.20.270.20">
    <property type="entry name" value="LapD/MoxY periplasmic domain"/>
    <property type="match status" value="1"/>
</dbReference>
<dbReference type="Pfam" id="PF00563">
    <property type="entry name" value="EAL"/>
    <property type="match status" value="1"/>
</dbReference>
<dbReference type="PANTHER" id="PTHR33121:SF79">
    <property type="entry name" value="CYCLIC DI-GMP PHOSPHODIESTERASE PDED-RELATED"/>
    <property type="match status" value="1"/>
</dbReference>
<evidence type="ECO:0000256" key="1">
    <source>
        <dbReference type="SAM" id="Phobius"/>
    </source>
</evidence>
<evidence type="ECO:0000313" key="5">
    <source>
        <dbReference type="EMBL" id="RAP36331.1"/>
    </source>
</evidence>
<feature type="domain" description="GGDEF" evidence="4">
    <location>
        <begin position="266"/>
        <end position="395"/>
    </location>
</feature>
<feature type="domain" description="HAMP" evidence="3">
    <location>
        <begin position="172"/>
        <end position="224"/>
    </location>
</feature>
<evidence type="ECO:0000259" key="4">
    <source>
        <dbReference type="PROSITE" id="PS50887"/>
    </source>
</evidence>
<feature type="transmembrane region" description="Helical" evidence="1">
    <location>
        <begin position="153"/>
        <end position="175"/>
    </location>
</feature>
<evidence type="ECO:0000313" key="6">
    <source>
        <dbReference type="Proteomes" id="UP000249458"/>
    </source>
</evidence>
<dbReference type="SMART" id="SM00267">
    <property type="entry name" value="GGDEF"/>
    <property type="match status" value="1"/>
</dbReference>
<evidence type="ECO:0000259" key="3">
    <source>
        <dbReference type="PROSITE" id="PS50885"/>
    </source>
</evidence>
<dbReference type="InterPro" id="IPR035919">
    <property type="entry name" value="EAL_sf"/>
</dbReference>
<name>A0A364LIT7_9GAMM</name>
<accession>A0A364LIT7</accession>
<dbReference type="CDD" id="cd01948">
    <property type="entry name" value="EAL"/>
    <property type="match status" value="1"/>
</dbReference>
<dbReference type="GO" id="GO:0007165">
    <property type="term" value="P:signal transduction"/>
    <property type="evidence" value="ECO:0007669"/>
    <property type="project" value="InterPro"/>
</dbReference>
<dbReference type="SUPFAM" id="SSF141868">
    <property type="entry name" value="EAL domain-like"/>
    <property type="match status" value="1"/>
</dbReference>
<evidence type="ECO:0000259" key="2">
    <source>
        <dbReference type="PROSITE" id="PS50883"/>
    </source>
</evidence>
<keyword evidence="1" id="KW-0472">Membrane</keyword>
<gene>
    <name evidence="5" type="ORF">B1207_09310</name>
</gene>
<reference evidence="5 6" key="1">
    <citation type="submission" date="2017-02" db="EMBL/GenBank/DDBJ databases">
        <title>Legionella quilivanii strain from human: case report and whole genome sequencing analysis.</title>
        <authorList>
            <person name="Lalancette C."/>
            <person name="Leduc J.-M."/>
            <person name="Levesque S."/>
            <person name="Fournier E."/>
            <person name="Saoud J."/>
            <person name="Faucher S.P."/>
            <person name="Bernard K."/>
            <person name="Martineau C."/>
            <person name="Longtin J."/>
        </authorList>
    </citation>
    <scope>NUCLEOTIDE SEQUENCE [LARGE SCALE GENOMIC DNA]</scope>
    <source>
        <strain evidence="5 6">ID143958</strain>
    </source>
</reference>
<dbReference type="CDD" id="cd06225">
    <property type="entry name" value="HAMP"/>
    <property type="match status" value="1"/>
</dbReference>
<organism evidence="5 6">
    <name type="scientific">Legionella quinlivanii</name>
    <dbReference type="NCBI Taxonomy" id="45073"/>
    <lineage>
        <taxon>Bacteria</taxon>
        <taxon>Pseudomonadati</taxon>
        <taxon>Pseudomonadota</taxon>
        <taxon>Gammaproteobacteria</taxon>
        <taxon>Legionellales</taxon>
        <taxon>Legionellaceae</taxon>
        <taxon>Legionella</taxon>
    </lineage>
</organism>
<protein>
    <recommendedName>
        <fullName evidence="7">Two component histidine kinase</fullName>
    </recommendedName>
</protein>
<dbReference type="PROSITE" id="PS50883">
    <property type="entry name" value="EAL"/>
    <property type="match status" value="1"/>
</dbReference>
<dbReference type="NCBIfam" id="TIGR00254">
    <property type="entry name" value="GGDEF"/>
    <property type="match status" value="1"/>
</dbReference>
<dbReference type="AlphaFoldDB" id="A0A364LIT7"/>
<dbReference type="GO" id="GO:0016020">
    <property type="term" value="C:membrane"/>
    <property type="evidence" value="ECO:0007669"/>
    <property type="project" value="InterPro"/>
</dbReference>
<dbReference type="InterPro" id="IPR043128">
    <property type="entry name" value="Rev_trsase/Diguanyl_cyclase"/>
</dbReference>
<dbReference type="InterPro" id="IPR029787">
    <property type="entry name" value="Nucleotide_cyclase"/>
</dbReference>
<dbReference type="PROSITE" id="PS50887">
    <property type="entry name" value="GGDEF"/>
    <property type="match status" value="1"/>
</dbReference>
<dbReference type="Gene3D" id="3.30.110.200">
    <property type="match status" value="1"/>
</dbReference>